<name>A0ABP8Z7C7_9ACTN</name>
<gene>
    <name evidence="1" type="ORF">GCM10023350_36920</name>
</gene>
<dbReference type="RefSeq" id="WP_345528402.1">
    <property type="nucleotide sequence ID" value="NZ_BAABKN010000023.1"/>
</dbReference>
<evidence type="ECO:0000313" key="1">
    <source>
        <dbReference type="EMBL" id="GAA4748601.1"/>
    </source>
</evidence>
<evidence type="ECO:0000313" key="2">
    <source>
        <dbReference type="Proteomes" id="UP001499882"/>
    </source>
</evidence>
<dbReference type="Proteomes" id="UP001499882">
    <property type="component" value="Unassembled WGS sequence"/>
</dbReference>
<sequence>MSDRLLTPDVLAADLEPFTTLGGAEVGLWGMEPGVDHDTEVDEVYVAV</sequence>
<comment type="caution">
    <text evidence="1">The sequence shown here is derived from an EMBL/GenBank/DDBJ whole genome shotgun (WGS) entry which is preliminary data.</text>
</comment>
<accession>A0ABP8Z7C7</accession>
<protein>
    <submittedName>
        <fullName evidence="1">Uncharacterized protein</fullName>
    </submittedName>
</protein>
<reference evidence="2" key="1">
    <citation type="journal article" date="2019" name="Int. J. Syst. Evol. Microbiol.">
        <title>The Global Catalogue of Microorganisms (GCM) 10K type strain sequencing project: providing services to taxonomists for standard genome sequencing and annotation.</title>
        <authorList>
            <consortium name="The Broad Institute Genomics Platform"/>
            <consortium name="The Broad Institute Genome Sequencing Center for Infectious Disease"/>
            <person name="Wu L."/>
            <person name="Ma J."/>
        </authorList>
    </citation>
    <scope>NUCLEOTIDE SEQUENCE [LARGE SCALE GENOMIC DNA]</scope>
    <source>
        <strain evidence="2">JCM 18532</strain>
    </source>
</reference>
<dbReference type="EMBL" id="BAABKN010000023">
    <property type="protein sequence ID" value="GAA4748601.1"/>
    <property type="molecule type" value="Genomic_DNA"/>
</dbReference>
<organism evidence="1 2">
    <name type="scientific">Nocardioides endophyticus</name>
    <dbReference type="NCBI Taxonomy" id="1353775"/>
    <lineage>
        <taxon>Bacteria</taxon>
        <taxon>Bacillati</taxon>
        <taxon>Actinomycetota</taxon>
        <taxon>Actinomycetes</taxon>
        <taxon>Propionibacteriales</taxon>
        <taxon>Nocardioidaceae</taxon>
        <taxon>Nocardioides</taxon>
    </lineage>
</organism>
<proteinExistence type="predicted"/>
<keyword evidence="2" id="KW-1185">Reference proteome</keyword>